<feature type="region of interest" description="Disordered" evidence="2">
    <location>
        <begin position="37"/>
        <end position="404"/>
    </location>
</feature>
<keyword evidence="3" id="KW-0732">Signal</keyword>
<dbReference type="RefSeq" id="WP_066873207.1">
    <property type="nucleotide sequence ID" value="NZ_LNQB01000070.1"/>
</dbReference>
<evidence type="ECO:0000313" key="5">
    <source>
        <dbReference type="EMBL" id="OAP45808.1"/>
    </source>
</evidence>
<reference evidence="5 6" key="1">
    <citation type="submission" date="2015-11" db="EMBL/GenBank/DDBJ databases">
        <title>Ensifer anhuiense sp. nov., an effective nitrogen fixation bacterium with Glycine soja.</title>
        <authorList>
            <person name="Yan H."/>
            <person name="Chen W."/>
        </authorList>
    </citation>
    <scope>NUCLEOTIDE SEQUENCE [LARGE SCALE GENOMIC DNA]</scope>
    <source>
        <strain evidence="5 6">LMG 7837</strain>
    </source>
</reference>
<feature type="compositionally biased region" description="Low complexity" evidence="2">
    <location>
        <begin position="117"/>
        <end position="134"/>
    </location>
</feature>
<feature type="chain" id="PRO_5008097769" description="OmpA-like domain-containing protein" evidence="3">
    <location>
        <begin position="28"/>
        <end position="755"/>
    </location>
</feature>
<dbReference type="STRING" id="36856.ATB98_03870"/>
<feature type="signal peptide" evidence="3">
    <location>
        <begin position="1"/>
        <end position="27"/>
    </location>
</feature>
<dbReference type="SUPFAM" id="SSF103088">
    <property type="entry name" value="OmpA-like"/>
    <property type="match status" value="1"/>
</dbReference>
<evidence type="ECO:0000259" key="4">
    <source>
        <dbReference type="PROSITE" id="PS51123"/>
    </source>
</evidence>
<evidence type="ECO:0000256" key="1">
    <source>
        <dbReference type="PROSITE-ProRule" id="PRU00473"/>
    </source>
</evidence>
<feature type="compositionally biased region" description="Low complexity" evidence="2">
    <location>
        <begin position="204"/>
        <end position="225"/>
    </location>
</feature>
<comment type="caution">
    <text evidence="5">The sequence shown here is derived from an EMBL/GenBank/DDBJ whole genome shotgun (WGS) entry which is preliminary data.</text>
</comment>
<proteinExistence type="predicted"/>
<feature type="compositionally biased region" description="Low complexity" evidence="2">
    <location>
        <begin position="88"/>
        <end position="105"/>
    </location>
</feature>
<organism evidence="5 6">
    <name type="scientific">Sinorhizobium saheli</name>
    <dbReference type="NCBI Taxonomy" id="36856"/>
    <lineage>
        <taxon>Bacteria</taxon>
        <taxon>Pseudomonadati</taxon>
        <taxon>Pseudomonadota</taxon>
        <taxon>Alphaproteobacteria</taxon>
        <taxon>Hyphomicrobiales</taxon>
        <taxon>Rhizobiaceae</taxon>
        <taxon>Sinorhizobium/Ensifer group</taxon>
        <taxon>Sinorhizobium</taxon>
    </lineage>
</organism>
<feature type="compositionally biased region" description="Basic and acidic residues" evidence="2">
    <location>
        <begin position="332"/>
        <end position="345"/>
    </location>
</feature>
<dbReference type="GO" id="GO:0016020">
    <property type="term" value="C:membrane"/>
    <property type="evidence" value="ECO:0007669"/>
    <property type="project" value="UniProtKB-UniRule"/>
</dbReference>
<feature type="compositionally biased region" description="Low complexity" evidence="2">
    <location>
        <begin position="234"/>
        <end position="255"/>
    </location>
</feature>
<feature type="compositionally biased region" description="Basic and acidic residues" evidence="2">
    <location>
        <begin position="386"/>
        <end position="396"/>
    </location>
</feature>
<evidence type="ECO:0000313" key="6">
    <source>
        <dbReference type="Proteomes" id="UP000078507"/>
    </source>
</evidence>
<dbReference type="PANTHER" id="PTHR30329">
    <property type="entry name" value="STATOR ELEMENT OF FLAGELLAR MOTOR COMPLEX"/>
    <property type="match status" value="1"/>
</dbReference>
<dbReference type="EMBL" id="LNQB01000070">
    <property type="protein sequence ID" value="OAP45808.1"/>
    <property type="molecule type" value="Genomic_DNA"/>
</dbReference>
<dbReference type="InterPro" id="IPR036737">
    <property type="entry name" value="OmpA-like_sf"/>
</dbReference>
<feature type="compositionally biased region" description="Low complexity" evidence="2">
    <location>
        <begin position="285"/>
        <end position="307"/>
    </location>
</feature>
<feature type="compositionally biased region" description="Basic and acidic residues" evidence="2">
    <location>
        <begin position="262"/>
        <end position="275"/>
    </location>
</feature>
<feature type="compositionally biased region" description="Low complexity" evidence="2">
    <location>
        <begin position="175"/>
        <end position="184"/>
    </location>
</feature>
<evidence type="ECO:0000256" key="2">
    <source>
        <dbReference type="SAM" id="MobiDB-lite"/>
    </source>
</evidence>
<feature type="compositionally biased region" description="Low complexity" evidence="2">
    <location>
        <begin position="65"/>
        <end position="76"/>
    </location>
</feature>
<feature type="domain" description="OmpA-like" evidence="4">
    <location>
        <begin position="628"/>
        <end position="753"/>
    </location>
</feature>
<dbReference type="CDD" id="cd07185">
    <property type="entry name" value="OmpA_C-like"/>
    <property type="match status" value="1"/>
</dbReference>
<feature type="compositionally biased region" description="Low complexity" evidence="2">
    <location>
        <begin position="146"/>
        <end position="163"/>
    </location>
</feature>
<keyword evidence="1" id="KW-0472">Membrane</keyword>
<evidence type="ECO:0000256" key="3">
    <source>
        <dbReference type="SAM" id="SignalP"/>
    </source>
</evidence>
<dbReference type="InterPro" id="IPR050330">
    <property type="entry name" value="Bact_OuterMem_StrucFunc"/>
</dbReference>
<name>A0A178YE74_SINSA</name>
<protein>
    <recommendedName>
        <fullName evidence="4">OmpA-like domain-containing protein</fullName>
    </recommendedName>
</protein>
<dbReference type="PROSITE" id="PS51123">
    <property type="entry name" value="OMPA_2"/>
    <property type="match status" value="1"/>
</dbReference>
<dbReference type="Pfam" id="PF00691">
    <property type="entry name" value="OmpA"/>
    <property type="match status" value="1"/>
</dbReference>
<gene>
    <name evidence="5" type="ORF">ATB98_03870</name>
</gene>
<dbReference type="PANTHER" id="PTHR30329:SF21">
    <property type="entry name" value="LIPOPROTEIN YIAD-RELATED"/>
    <property type="match status" value="1"/>
</dbReference>
<dbReference type="AlphaFoldDB" id="A0A178YE74"/>
<keyword evidence="6" id="KW-1185">Reference proteome</keyword>
<dbReference type="Gene3D" id="3.30.1330.60">
    <property type="entry name" value="OmpA-like domain"/>
    <property type="match status" value="1"/>
</dbReference>
<accession>A0A178YE74</accession>
<dbReference type="InterPro" id="IPR006665">
    <property type="entry name" value="OmpA-like"/>
</dbReference>
<sequence>MSIRFKLFATVALPVLSLTLAAQPAAAESLTAPFEVAQEGAGEPSPEDLLLLKKRKQRQAEEESQGQAEEQPQAEEQAPRRKKRQQQAEEQQPAAEESAPQQAEEQAPRRKKRQQQAEEQQPAAEESAPQQAEEPAPRRKKRQQQAEEQQPAAEESAPQQAEEQAPRRKKRQQQAEEQQPAAEESAPEQAEEPTSTRKKRQQQAEEQQPAAEESAPQQAEEQQAPTRKKRQQQAEEQQPAAEEGAPQQAEEQQAPTRKKRQQQAEEQRQSDEQKAAEQPPIVPEGGTTAEQPAPGAPAEQTGEGEQQLVPGTEQPATAEGERPNGEAAPEVVDERTVEEKQKIAEDPAASDETVVLPIEKGAAVLDSDKDADISGGNRAREARRKQREELRAKEAEVAPPTDDAAAQAAIPAEVREAVPQRIEAVLKEEGERVEEAPAFAVPETTNIVNNTVINNTVINNTTVNNTTENNVTEVQVVEEVDDRVILGVGDRIFVRGDDRPRLRQNSEETFYDNLSGGRVRETIVRPGGYRIVTVYSRYGDILTRTRVDRDGNEYVMMYTPEYEEDRPAIVDVGYELPPMRLTIPVDDYIVDVAEDPDRDYYEFLSEPPVESVERVYTIDEVRHSARLRDKVRRIDLDTIHFATGSAEVSMSQAKTLRGVADAMNKVLEKDPGETFFIEGHTDAVGSDRSNLVLSDERAESVAVLLTEVYGVPAENLVTQGYGERFLKIRTDGPEQENRRVTIRRVTPLVRPVAQR</sequence>
<dbReference type="Proteomes" id="UP000078507">
    <property type="component" value="Unassembled WGS sequence"/>
</dbReference>